<dbReference type="Proteomes" id="UP000309033">
    <property type="component" value="Unassembled WGS sequence"/>
</dbReference>
<evidence type="ECO:0000256" key="1">
    <source>
        <dbReference type="ARBA" id="ARBA00022737"/>
    </source>
</evidence>
<dbReference type="PANTHER" id="PTHR23050">
    <property type="entry name" value="CALCIUM BINDING PROTEIN"/>
    <property type="match status" value="1"/>
</dbReference>
<feature type="domain" description="EF-hand" evidence="3">
    <location>
        <begin position="1"/>
        <end position="34"/>
    </location>
</feature>
<dbReference type="OrthoDB" id="4563420at2"/>
<dbReference type="InterPro" id="IPR018247">
    <property type="entry name" value="EF_Hand_1_Ca_BS"/>
</dbReference>
<dbReference type="AlphaFoldDB" id="A0A5R8YWJ1"/>
<sequence length="67" mass="7183">MSEYAATFNLIDTDQDGRISAAELVRLMEVLGQPLTPEGAQGAINKVDADGDGLIDLDEFATWLSGR</sequence>
<name>A0A5R8YWJ1_9ACTN</name>
<accession>A0A5R8YWJ1</accession>
<comment type="caution">
    <text evidence="4">The sequence shown here is derived from an EMBL/GenBank/DDBJ whole genome shotgun (WGS) entry which is preliminary data.</text>
</comment>
<dbReference type="GO" id="GO:0043226">
    <property type="term" value="C:organelle"/>
    <property type="evidence" value="ECO:0007669"/>
    <property type="project" value="UniProtKB-ARBA"/>
</dbReference>
<feature type="domain" description="EF-hand" evidence="3">
    <location>
        <begin position="35"/>
        <end position="67"/>
    </location>
</feature>
<dbReference type="EMBL" id="VANP01000008">
    <property type="protein sequence ID" value="TLP57116.1"/>
    <property type="molecule type" value="Genomic_DNA"/>
</dbReference>
<dbReference type="InterPro" id="IPR011992">
    <property type="entry name" value="EF-hand-dom_pair"/>
</dbReference>
<protein>
    <submittedName>
        <fullName evidence="4">EF-hand domain-containing protein</fullName>
    </submittedName>
</protein>
<gene>
    <name evidence="4" type="ORF">FED44_22195</name>
</gene>
<keyword evidence="1" id="KW-0677">Repeat</keyword>
<reference evidence="4" key="1">
    <citation type="submission" date="2019-05" db="EMBL/GenBank/DDBJ databases">
        <title>Isolation, diversity and antifungal activity of Actinobacteria from wheat.</title>
        <authorList>
            <person name="Yu B."/>
        </authorList>
    </citation>
    <scope>NUCLEOTIDE SEQUENCE [LARGE SCALE GENOMIC DNA]</scope>
    <source>
        <strain evidence="4">NEAU-HEGS1-5</strain>
    </source>
</reference>
<evidence type="ECO:0000256" key="2">
    <source>
        <dbReference type="ARBA" id="ARBA00022837"/>
    </source>
</evidence>
<dbReference type="SUPFAM" id="SSF47473">
    <property type="entry name" value="EF-hand"/>
    <property type="match status" value="1"/>
</dbReference>
<evidence type="ECO:0000313" key="4">
    <source>
        <dbReference type="EMBL" id="TLP57116.1"/>
    </source>
</evidence>
<keyword evidence="2" id="KW-0106">Calcium</keyword>
<dbReference type="GO" id="GO:0005509">
    <property type="term" value="F:calcium ion binding"/>
    <property type="evidence" value="ECO:0007669"/>
    <property type="project" value="InterPro"/>
</dbReference>
<dbReference type="PROSITE" id="PS00018">
    <property type="entry name" value="EF_HAND_1"/>
    <property type="match status" value="2"/>
</dbReference>
<dbReference type="PROSITE" id="PS50222">
    <property type="entry name" value="EF_HAND_2"/>
    <property type="match status" value="2"/>
</dbReference>
<dbReference type="Pfam" id="PF13499">
    <property type="entry name" value="EF-hand_7"/>
    <property type="match status" value="1"/>
</dbReference>
<dbReference type="InterPro" id="IPR002048">
    <property type="entry name" value="EF_hand_dom"/>
</dbReference>
<dbReference type="Gene3D" id="1.10.238.10">
    <property type="entry name" value="EF-hand"/>
    <property type="match status" value="1"/>
</dbReference>
<evidence type="ECO:0000259" key="3">
    <source>
        <dbReference type="PROSITE" id="PS50222"/>
    </source>
</evidence>
<keyword evidence="5" id="KW-1185">Reference proteome</keyword>
<proteinExistence type="predicted"/>
<organism evidence="4 5">
    <name type="scientific">Microbispora triticiradicis</name>
    <dbReference type="NCBI Taxonomy" id="2200763"/>
    <lineage>
        <taxon>Bacteria</taxon>
        <taxon>Bacillati</taxon>
        <taxon>Actinomycetota</taxon>
        <taxon>Actinomycetes</taxon>
        <taxon>Streptosporangiales</taxon>
        <taxon>Streptosporangiaceae</taxon>
        <taxon>Microbispora</taxon>
    </lineage>
</organism>
<dbReference type="FunFam" id="1.10.238.10:FF:000178">
    <property type="entry name" value="Calmodulin-2 A"/>
    <property type="match status" value="1"/>
</dbReference>
<dbReference type="CDD" id="cd00051">
    <property type="entry name" value="EFh"/>
    <property type="match status" value="1"/>
</dbReference>
<dbReference type="InterPro" id="IPR050145">
    <property type="entry name" value="Centrin_CML-like"/>
</dbReference>
<evidence type="ECO:0000313" key="5">
    <source>
        <dbReference type="Proteomes" id="UP000309033"/>
    </source>
</evidence>
<dbReference type="SMART" id="SM00054">
    <property type="entry name" value="EFh"/>
    <property type="match status" value="2"/>
</dbReference>